<reference evidence="1" key="1">
    <citation type="submission" date="2021-10" db="EMBL/GenBank/DDBJ databases">
        <authorList>
            <person name="Dean J.D."/>
            <person name="Kim M.K."/>
            <person name="Newey C.N."/>
            <person name="Stoker T.S."/>
            <person name="Thompson D.W."/>
            <person name="Grose J.H."/>
        </authorList>
    </citation>
    <scope>NUCLEOTIDE SEQUENCE</scope>
    <source>
        <strain evidence="1">BT178</strain>
    </source>
</reference>
<dbReference type="EMBL" id="JAJADR010000002">
    <property type="protein sequence ID" value="MCB2408091.1"/>
    <property type="molecule type" value="Genomic_DNA"/>
</dbReference>
<comment type="caution">
    <text evidence="1">The sequence shown here is derived from an EMBL/GenBank/DDBJ whole genome shotgun (WGS) entry which is preliminary data.</text>
</comment>
<organism evidence="1 2">
    <name type="scientific">Hymenobacter lucidus</name>
    <dbReference type="NCBI Taxonomy" id="2880930"/>
    <lineage>
        <taxon>Bacteria</taxon>
        <taxon>Pseudomonadati</taxon>
        <taxon>Bacteroidota</taxon>
        <taxon>Cytophagia</taxon>
        <taxon>Cytophagales</taxon>
        <taxon>Hymenobacteraceae</taxon>
        <taxon>Hymenobacter</taxon>
    </lineage>
</organism>
<keyword evidence="2" id="KW-1185">Reference proteome</keyword>
<dbReference type="RefSeq" id="WP_226174762.1">
    <property type="nucleotide sequence ID" value="NZ_JAJADR010000002.1"/>
</dbReference>
<evidence type="ECO:0000313" key="1">
    <source>
        <dbReference type="EMBL" id="MCB2408091.1"/>
    </source>
</evidence>
<dbReference type="SUPFAM" id="SSF160574">
    <property type="entry name" value="BT0923-like"/>
    <property type="match status" value="1"/>
</dbReference>
<accession>A0ABS8ARX1</accession>
<gene>
    <name evidence="1" type="ORF">LGH74_08895</name>
</gene>
<dbReference type="Proteomes" id="UP001165296">
    <property type="component" value="Unassembled WGS sequence"/>
</dbReference>
<sequence>MLGAALLLARPGQAQLLSPTQVPPLAFVALQQQYPLATQVQWRRTQGLYQVSFSQGAGQQFARFTATGDVESTGRPLSLSALPASVRRTLVTYYPSRQVCLAARFVNARTHVITYETAICESSVSRTLVFTADGRKVRRPPLGQTEPRRGHFKRLLLLAKPPQP</sequence>
<evidence type="ECO:0000313" key="2">
    <source>
        <dbReference type="Proteomes" id="UP001165296"/>
    </source>
</evidence>
<protein>
    <recommendedName>
        <fullName evidence="3">Beta-lactamase-inhibitor-like PepSY-like domain-containing protein</fullName>
    </recommendedName>
</protein>
<evidence type="ECO:0008006" key="3">
    <source>
        <dbReference type="Google" id="ProtNLM"/>
    </source>
</evidence>
<proteinExistence type="predicted"/>
<name>A0ABS8ARX1_9BACT</name>
<dbReference type="Gene3D" id="3.10.450.360">
    <property type="match status" value="1"/>
</dbReference>